<protein>
    <submittedName>
        <fullName evidence="1">Uncharacterized protein</fullName>
    </submittedName>
</protein>
<dbReference type="EMBL" id="AM458466">
    <property type="protein sequence ID" value="CAN65626.1"/>
    <property type="molecule type" value="Genomic_DNA"/>
</dbReference>
<name>A5BG87_VITVI</name>
<reference evidence="1" key="1">
    <citation type="journal article" date="2007" name="PLoS ONE">
        <title>The first genome sequence of an elite grapevine cultivar (Pinot noir Vitis vinifera L.): coping with a highly heterozygous genome.</title>
        <authorList>
            <person name="Velasco R."/>
            <person name="Zharkikh A."/>
            <person name="Troggio M."/>
            <person name="Cartwright D.A."/>
            <person name="Cestaro A."/>
            <person name="Pruss D."/>
            <person name="Pindo M."/>
            <person name="FitzGerald L.M."/>
            <person name="Vezzulli S."/>
            <person name="Reid J."/>
            <person name="Malacarne G."/>
            <person name="Iliev D."/>
            <person name="Coppola G."/>
            <person name="Wardell B."/>
            <person name="Micheletti D."/>
            <person name="Macalma T."/>
            <person name="Facci M."/>
            <person name="Mitchell J.T."/>
            <person name="Perazzolli M."/>
            <person name="Eldredge G."/>
            <person name="Gatto P."/>
            <person name="Oyzerski R."/>
            <person name="Moretto M."/>
            <person name="Gutin N."/>
            <person name="Stefanini M."/>
            <person name="Chen Y."/>
            <person name="Segala C."/>
            <person name="Davenport C."/>
            <person name="Dematte L."/>
            <person name="Mraz A."/>
            <person name="Battilana J."/>
            <person name="Stormo K."/>
            <person name="Costa F."/>
            <person name="Tao Q."/>
            <person name="Si-Ammour A."/>
            <person name="Harkins T."/>
            <person name="Lackey A."/>
            <person name="Perbost C."/>
            <person name="Taillon B."/>
            <person name="Stella A."/>
            <person name="Solovyev V."/>
            <person name="Fawcett J.A."/>
            <person name="Sterck L."/>
            <person name="Vandepoele K."/>
            <person name="Grando S.M."/>
            <person name="Toppo S."/>
            <person name="Moser C."/>
            <person name="Lanchbury J."/>
            <person name="Bogden R."/>
            <person name="Skolnick M."/>
            <person name="Sgaramella V."/>
            <person name="Bhatnagar S.K."/>
            <person name="Fontana P."/>
            <person name="Gutin A."/>
            <person name="Van de Peer Y."/>
            <person name="Salamini F."/>
            <person name="Viola R."/>
        </authorList>
    </citation>
    <scope>NUCLEOTIDE SEQUENCE</scope>
</reference>
<sequence>MYSPGSIPYSNFFDMVELPNNFIFRTIFDHTSTDQHGHGKGHGEVGLNSIFSITVANSTVPHSVAVKVLLCQNPEGSYSRRRLCEEEDESKKGMNGDLMGSEQIGTVISVLGHEGLGDEVSKEAMHGECVLSRERVVRESERNGLVSMKKKGGMHEGYGGWPCMHGSMQVDRKWVVGENGYERYDYVGGHGYDGGNGYGDVEREGW</sequence>
<gene>
    <name evidence="1" type="ORF">VITISV_032734</name>
</gene>
<dbReference type="AlphaFoldDB" id="A5BG87"/>
<proteinExistence type="predicted"/>
<accession>A5BG87</accession>
<organism evidence="1">
    <name type="scientific">Vitis vinifera</name>
    <name type="common">Grape</name>
    <dbReference type="NCBI Taxonomy" id="29760"/>
    <lineage>
        <taxon>Eukaryota</taxon>
        <taxon>Viridiplantae</taxon>
        <taxon>Streptophyta</taxon>
        <taxon>Embryophyta</taxon>
        <taxon>Tracheophyta</taxon>
        <taxon>Spermatophyta</taxon>
        <taxon>Magnoliopsida</taxon>
        <taxon>eudicotyledons</taxon>
        <taxon>Gunneridae</taxon>
        <taxon>Pentapetalae</taxon>
        <taxon>rosids</taxon>
        <taxon>Vitales</taxon>
        <taxon>Vitaceae</taxon>
        <taxon>Viteae</taxon>
        <taxon>Vitis</taxon>
    </lineage>
</organism>
<evidence type="ECO:0000313" key="1">
    <source>
        <dbReference type="EMBL" id="CAN65626.1"/>
    </source>
</evidence>